<gene>
    <name evidence="5" type="ORF">AFUS01_LOCUS46366</name>
</gene>
<proteinExistence type="predicted"/>
<comment type="subcellular location">
    <subcellularLocation>
        <location evidence="1">Nucleus</location>
    </subcellularLocation>
</comment>
<dbReference type="PROSITE" id="PS50013">
    <property type="entry name" value="CHROMO_2"/>
    <property type="match status" value="1"/>
</dbReference>
<dbReference type="PROSITE" id="PS00598">
    <property type="entry name" value="CHROMO_1"/>
    <property type="match status" value="1"/>
</dbReference>
<reference evidence="5" key="1">
    <citation type="submission" date="2021-06" db="EMBL/GenBank/DDBJ databases">
        <authorList>
            <person name="Hodson N. C."/>
            <person name="Mongue J. A."/>
            <person name="Jaron S. K."/>
        </authorList>
    </citation>
    <scope>NUCLEOTIDE SEQUENCE</scope>
</reference>
<comment type="caution">
    <text evidence="5">The sequence shown here is derived from an EMBL/GenBank/DDBJ whole genome shotgun (WGS) entry which is preliminary data.</text>
</comment>
<dbReference type="Pfam" id="PF00385">
    <property type="entry name" value="Chromo"/>
    <property type="match status" value="1"/>
</dbReference>
<dbReference type="InterPro" id="IPR051219">
    <property type="entry name" value="Heterochromatin_chromo-domain"/>
</dbReference>
<dbReference type="InterPro" id="IPR008251">
    <property type="entry name" value="Chromo_shadow_dom"/>
</dbReference>
<evidence type="ECO:0000256" key="3">
    <source>
        <dbReference type="SAM" id="MobiDB-lite"/>
    </source>
</evidence>
<dbReference type="CDD" id="cd00024">
    <property type="entry name" value="CD_CSD"/>
    <property type="match status" value="1"/>
</dbReference>
<accession>A0A8J2LSJ5</accession>
<protein>
    <recommendedName>
        <fullName evidence="4">Chromo domain-containing protein</fullName>
    </recommendedName>
</protein>
<keyword evidence="2" id="KW-0539">Nucleus</keyword>
<dbReference type="InterPro" id="IPR023779">
    <property type="entry name" value="Chromodomain_CS"/>
</dbReference>
<evidence type="ECO:0000313" key="6">
    <source>
        <dbReference type="Proteomes" id="UP000708208"/>
    </source>
</evidence>
<dbReference type="AlphaFoldDB" id="A0A8J2LSJ5"/>
<dbReference type="InterPro" id="IPR023780">
    <property type="entry name" value="Chromo_domain"/>
</dbReference>
<evidence type="ECO:0000256" key="2">
    <source>
        <dbReference type="ARBA" id="ARBA00023242"/>
    </source>
</evidence>
<evidence type="ECO:0000256" key="1">
    <source>
        <dbReference type="ARBA" id="ARBA00004123"/>
    </source>
</evidence>
<evidence type="ECO:0000259" key="4">
    <source>
        <dbReference type="PROSITE" id="PS50013"/>
    </source>
</evidence>
<dbReference type="SMART" id="SM00298">
    <property type="entry name" value="CHROMO"/>
    <property type="match status" value="1"/>
</dbReference>
<dbReference type="Proteomes" id="UP000708208">
    <property type="component" value="Unassembled WGS sequence"/>
</dbReference>
<feature type="domain" description="Chromo" evidence="4">
    <location>
        <begin position="82"/>
        <end position="132"/>
    </location>
</feature>
<feature type="compositionally biased region" description="Basic and acidic residues" evidence="3">
    <location>
        <begin position="345"/>
        <end position="355"/>
    </location>
</feature>
<dbReference type="Pfam" id="PF01393">
    <property type="entry name" value="Chromo_shadow"/>
    <property type="match status" value="1"/>
</dbReference>
<dbReference type="GO" id="GO:0005634">
    <property type="term" value="C:nucleus"/>
    <property type="evidence" value="ECO:0007669"/>
    <property type="project" value="UniProtKB-SubCell"/>
</dbReference>
<evidence type="ECO:0000313" key="5">
    <source>
        <dbReference type="EMBL" id="CAG7837218.1"/>
    </source>
</evidence>
<dbReference type="InterPro" id="IPR000953">
    <property type="entry name" value="Chromo/chromo_shadow_dom"/>
</dbReference>
<keyword evidence="6" id="KW-1185">Reference proteome</keyword>
<dbReference type="EMBL" id="CAJVCH010571330">
    <property type="protein sequence ID" value="CAG7837218.1"/>
    <property type="molecule type" value="Genomic_DNA"/>
</dbReference>
<organism evidence="5 6">
    <name type="scientific">Allacma fusca</name>
    <dbReference type="NCBI Taxonomy" id="39272"/>
    <lineage>
        <taxon>Eukaryota</taxon>
        <taxon>Metazoa</taxon>
        <taxon>Ecdysozoa</taxon>
        <taxon>Arthropoda</taxon>
        <taxon>Hexapoda</taxon>
        <taxon>Collembola</taxon>
        <taxon>Symphypleona</taxon>
        <taxon>Sminthuridae</taxon>
        <taxon>Allacma</taxon>
    </lineage>
</organism>
<sequence>MYVNAVPVKGAASYIWGTVRIHPTDAIFKQACAYLFGSRHWNNRVDQLCDMETKKRNRHGTKKYQPTENCYNSGDSSEGEEFVVEGILDKRFHRGRTEYLIKWFGWPSETNTWEPIKNLTTVQWMIERFEQKYSKGVNGVGNEACSDEVDGTHRRNEIIQQKELNDAKSGTLATNGYVGVTRMARELDLAKREEIESVREKDLYEGILDECPLGKTVAKIHGVTVVNGWLTFLVGWKSEDESVNLDENLGFDERNSNMVLALCMNTKFPQEVIQFYERHVNLVENHTPVEQERKSAYSSLQAAKVRHNKLRRELIQLLEEQEQGDFSDDASDAIGKEARNREKYNTHLSDCENHFNSDSGEDEFFDDIEV</sequence>
<dbReference type="PANTHER" id="PTHR22812">
    <property type="entry name" value="CHROMOBOX PROTEIN"/>
    <property type="match status" value="1"/>
</dbReference>
<name>A0A8J2LSJ5_9HEXA</name>
<dbReference type="OrthoDB" id="433924at2759"/>
<feature type="region of interest" description="Disordered" evidence="3">
    <location>
        <begin position="345"/>
        <end position="370"/>
    </location>
</feature>
<feature type="compositionally biased region" description="Acidic residues" evidence="3">
    <location>
        <begin position="359"/>
        <end position="370"/>
    </location>
</feature>
<dbReference type="CDD" id="cd00034">
    <property type="entry name" value="CSD"/>
    <property type="match status" value="1"/>
</dbReference>